<dbReference type="EMBL" id="MU001631">
    <property type="protein sequence ID" value="KAF2487275.1"/>
    <property type="molecule type" value="Genomic_DNA"/>
</dbReference>
<dbReference type="OrthoDB" id="5419162at2759"/>
<name>A0A6A6Q4P4_9PEZI</name>
<dbReference type="GeneID" id="54479695"/>
<dbReference type="Proteomes" id="UP000799767">
    <property type="component" value="Unassembled WGS sequence"/>
</dbReference>
<gene>
    <name evidence="2" type="ORF">BDY17DRAFT_7763</name>
</gene>
<keyword evidence="3" id="KW-1185">Reference proteome</keyword>
<feature type="region of interest" description="Disordered" evidence="1">
    <location>
        <begin position="37"/>
        <end position="84"/>
    </location>
</feature>
<dbReference type="RefSeq" id="XP_033593844.1">
    <property type="nucleotide sequence ID" value="XM_033738693.1"/>
</dbReference>
<sequence>MDDSDDFEIDPAMAEAMGFTKFGGQKRKYRDDAVVDSPSNANFTPKKATGSAIPDHSKPVSAVTATPSHGEKAAVQSDGRNTVPVDNTAIASGVDGDDEKSLQALRQGVRNANGDMVYFLPSFLEDPWRRLKPT</sequence>
<proteinExistence type="predicted"/>
<accession>A0A6A6Q4P4</accession>
<organism evidence="2 3">
    <name type="scientific">Neohortaea acidophila</name>
    <dbReference type="NCBI Taxonomy" id="245834"/>
    <lineage>
        <taxon>Eukaryota</taxon>
        <taxon>Fungi</taxon>
        <taxon>Dikarya</taxon>
        <taxon>Ascomycota</taxon>
        <taxon>Pezizomycotina</taxon>
        <taxon>Dothideomycetes</taxon>
        <taxon>Dothideomycetidae</taxon>
        <taxon>Mycosphaerellales</taxon>
        <taxon>Teratosphaeriaceae</taxon>
        <taxon>Neohortaea</taxon>
    </lineage>
</organism>
<evidence type="ECO:0000313" key="3">
    <source>
        <dbReference type="Proteomes" id="UP000799767"/>
    </source>
</evidence>
<evidence type="ECO:0000313" key="2">
    <source>
        <dbReference type="EMBL" id="KAF2487275.1"/>
    </source>
</evidence>
<dbReference type="AlphaFoldDB" id="A0A6A6Q4P4"/>
<evidence type="ECO:0000256" key="1">
    <source>
        <dbReference type="SAM" id="MobiDB-lite"/>
    </source>
</evidence>
<protein>
    <submittedName>
        <fullName evidence="2">Uncharacterized protein</fullName>
    </submittedName>
</protein>
<reference evidence="2" key="1">
    <citation type="journal article" date="2020" name="Stud. Mycol.">
        <title>101 Dothideomycetes genomes: a test case for predicting lifestyles and emergence of pathogens.</title>
        <authorList>
            <person name="Haridas S."/>
            <person name="Albert R."/>
            <person name="Binder M."/>
            <person name="Bloem J."/>
            <person name="Labutti K."/>
            <person name="Salamov A."/>
            <person name="Andreopoulos B."/>
            <person name="Baker S."/>
            <person name="Barry K."/>
            <person name="Bills G."/>
            <person name="Bluhm B."/>
            <person name="Cannon C."/>
            <person name="Castanera R."/>
            <person name="Culley D."/>
            <person name="Daum C."/>
            <person name="Ezra D."/>
            <person name="Gonzalez J."/>
            <person name="Henrissat B."/>
            <person name="Kuo A."/>
            <person name="Liang C."/>
            <person name="Lipzen A."/>
            <person name="Lutzoni F."/>
            <person name="Magnuson J."/>
            <person name="Mondo S."/>
            <person name="Nolan M."/>
            <person name="Ohm R."/>
            <person name="Pangilinan J."/>
            <person name="Park H.-J."/>
            <person name="Ramirez L."/>
            <person name="Alfaro M."/>
            <person name="Sun H."/>
            <person name="Tritt A."/>
            <person name="Yoshinaga Y."/>
            <person name="Zwiers L.-H."/>
            <person name="Turgeon B."/>
            <person name="Goodwin S."/>
            <person name="Spatafora J."/>
            <person name="Crous P."/>
            <person name="Grigoriev I."/>
        </authorList>
    </citation>
    <scope>NUCLEOTIDE SEQUENCE</scope>
    <source>
        <strain evidence="2">CBS 113389</strain>
    </source>
</reference>